<feature type="compositionally biased region" description="Polar residues" evidence="2">
    <location>
        <begin position="91"/>
        <end position="100"/>
    </location>
</feature>
<dbReference type="SMART" id="SM00066">
    <property type="entry name" value="GAL4"/>
    <property type="match status" value="1"/>
</dbReference>
<dbReference type="AlphaFoldDB" id="A0A6G1GRW9"/>
<dbReference type="InterPro" id="IPR053181">
    <property type="entry name" value="EcdB-like_regulator"/>
</dbReference>
<dbReference type="CDD" id="cd00067">
    <property type="entry name" value="GAL4"/>
    <property type="match status" value="1"/>
</dbReference>
<dbReference type="InterPro" id="IPR001138">
    <property type="entry name" value="Zn2Cys6_DnaBD"/>
</dbReference>
<evidence type="ECO:0000313" key="5">
    <source>
        <dbReference type="Proteomes" id="UP000800041"/>
    </source>
</evidence>
<sequence length="723" mass="80802">MAALTPSPDVSPVSLTNGYFAGDSFPPPNSNSKHSVSPVIVTNSHSKTKRSVKLATGTAPHGHFRTRLTVNGKVRTMSQSSSTDRELSTEVVGQQTGQSTDEPRPNPRKRQNSDTVDYPRRRATIACEICRSRKSRCDGNRPKCRLCTELNAECIYREPGIKLDAGDKLILQHLNRIEGLIATNMLANSRGNSPIMAAYSPPSSVNGSEHGQVPPRSLNGSDLLTSRSGSNASAGIGMTPLPLNGLGTWNHSTSNISTMPRKHTTPALHLLKWPMIENLVSRPYDPQVLLQEEMGREPLNLEPPQSLNLNQIDKYAHAFFERVNIWYACVNPYSWRSYLAKARGTGFRQSGESCVVLLVAALGSAGLAGSMSQQPPNAEAPGLPCFAAAWAMLPSLMTRNNTLSAQCHILASAYLFYIVRPLEAWSLLTNTSMKLQLLLSGPRQTAKNDREMNERVYWNTLMFESDLLAEMDLPHSGIVQFEETVGLPVGFESEDVEPAGKDELWYFLAEIALRRLLNRVSHLIYTKNNPHMSTAALEPIVLELDRQLTQWYENLPMPVRFPHDRVELSSPIQTVLRLRYFACRTIIFRPYILLALRDESSMQDLTVQECCRKCLESCIRQLDHIREHHAGHIPYLWQGALSMVSQTLLIMGATLSPSLSKLLPPQDQMDGIIEDVLREINRYAHLAPSMQLSADILREADLRRHMMRDAQQRGLKRERAGFV</sequence>
<gene>
    <name evidence="4" type="ORF">K402DRAFT_406780</name>
</gene>
<dbReference type="GO" id="GO:0008270">
    <property type="term" value="F:zinc ion binding"/>
    <property type="evidence" value="ECO:0007669"/>
    <property type="project" value="InterPro"/>
</dbReference>
<dbReference type="Pfam" id="PF00172">
    <property type="entry name" value="Zn_clus"/>
    <property type="match status" value="1"/>
</dbReference>
<protein>
    <recommendedName>
        <fullName evidence="3">Zn(2)-C6 fungal-type domain-containing protein</fullName>
    </recommendedName>
</protein>
<organism evidence="4 5">
    <name type="scientific">Aulographum hederae CBS 113979</name>
    <dbReference type="NCBI Taxonomy" id="1176131"/>
    <lineage>
        <taxon>Eukaryota</taxon>
        <taxon>Fungi</taxon>
        <taxon>Dikarya</taxon>
        <taxon>Ascomycota</taxon>
        <taxon>Pezizomycotina</taxon>
        <taxon>Dothideomycetes</taxon>
        <taxon>Pleosporomycetidae</taxon>
        <taxon>Aulographales</taxon>
        <taxon>Aulographaceae</taxon>
    </lineage>
</organism>
<dbReference type="PROSITE" id="PS50048">
    <property type="entry name" value="ZN2_CY6_FUNGAL_2"/>
    <property type="match status" value="1"/>
</dbReference>
<dbReference type="PROSITE" id="PS00463">
    <property type="entry name" value="ZN2_CY6_FUNGAL_1"/>
    <property type="match status" value="1"/>
</dbReference>
<proteinExistence type="predicted"/>
<accession>A0A6G1GRW9</accession>
<dbReference type="Proteomes" id="UP000800041">
    <property type="component" value="Unassembled WGS sequence"/>
</dbReference>
<dbReference type="FunFam" id="4.10.240.10:FF:000008">
    <property type="entry name" value="C6 zinc finger domain-containing protein"/>
    <property type="match status" value="1"/>
</dbReference>
<evidence type="ECO:0000313" key="4">
    <source>
        <dbReference type="EMBL" id="KAF1983540.1"/>
    </source>
</evidence>
<evidence type="ECO:0000256" key="2">
    <source>
        <dbReference type="SAM" id="MobiDB-lite"/>
    </source>
</evidence>
<keyword evidence="1" id="KW-0539">Nucleus</keyword>
<keyword evidence="5" id="KW-1185">Reference proteome</keyword>
<dbReference type="Gene3D" id="4.10.240.10">
    <property type="entry name" value="Zn(2)-C6 fungal-type DNA-binding domain"/>
    <property type="match status" value="1"/>
</dbReference>
<dbReference type="OrthoDB" id="4685598at2759"/>
<feature type="domain" description="Zn(2)-C6 fungal-type" evidence="3">
    <location>
        <begin position="126"/>
        <end position="156"/>
    </location>
</feature>
<name>A0A6G1GRW9_9PEZI</name>
<evidence type="ECO:0000256" key="1">
    <source>
        <dbReference type="ARBA" id="ARBA00023242"/>
    </source>
</evidence>
<dbReference type="PANTHER" id="PTHR47785">
    <property type="entry name" value="ZN(II)2CYS6 TRANSCRIPTION FACTOR (EUROFUNG)-RELATED-RELATED"/>
    <property type="match status" value="1"/>
</dbReference>
<reference evidence="4" key="1">
    <citation type="journal article" date="2020" name="Stud. Mycol.">
        <title>101 Dothideomycetes genomes: a test case for predicting lifestyles and emergence of pathogens.</title>
        <authorList>
            <person name="Haridas S."/>
            <person name="Albert R."/>
            <person name="Binder M."/>
            <person name="Bloem J."/>
            <person name="Labutti K."/>
            <person name="Salamov A."/>
            <person name="Andreopoulos B."/>
            <person name="Baker S."/>
            <person name="Barry K."/>
            <person name="Bills G."/>
            <person name="Bluhm B."/>
            <person name="Cannon C."/>
            <person name="Castanera R."/>
            <person name="Culley D."/>
            <person name="Daum C."/>
            <person name="Ezra D."/>
            <person name="Gonzalez J."/>
            <person name="Henrissat B."/>
            <person name="Kuo A."/>
            <person name="Liang C."/>
            <person name="Lipzen A."/>
            <person name="Lutzoni F."/>
            <person name="Magnuson J."/>
            <person name="Mondo S."/>
            <person name="Nolan M."/>
            <person name="Ohm R."/>
            <person name="Pangilinan J."/>
            <person name="Park H.-J."/>
            <person name="Ramirez L."/>
            <person name="Alfaro M."/>
            <person name="Sun H."/>
            <person name="Tritt A."/>
            <person name="Yoshinaga Y."/>
            <person name="Zwiers L.-H."/>
            <person name="Turgeon B."/>
            <person name="Goodwin S."/>
            <person name="Spatafora J."/>
            <person name="Crous P."/>
            <person name="Grigoriev I."/>
        </authorList>
    </citation>
    <scope>NUCLEOTIDE SEQUENCE</scope>
    <source>
        <strain evidence="4">CBS 113979</strain>
    </source>
</reference>
<dbReference type="EMBL" id="ML977174">
    <property type="protein sequence ID" value="KAF1983540.1"/>
    <property type="molecule type" value="Genomic_DNA"/>
</dbReference>
<dbReference type="CDD" id="cd12148">
    <property type="entry name" value="fungal_TF_MHR"/>
    <property type="match status" value="1"/>
</dbReference>
<feature type="region of interest" description="Disordered" evidence="2">
    <location>
        <begin position="42"/>
        <end position="117"/>
    </location>
</feature>
<dbReference type="GO" id="GO:0000981">
    <property type="term" value="F:DNA-binding transcription factor activity, RNA polymerase II-specific"/>
    <property type="evidence" value="ECO:0007669"/>
    <property type="project" value="InterPro"/>
</dbReference>
<dbReference type="SUPFAM" id="SSF57701">
    <property type="entry name" value="Zn2/Cys6 DNA-binding domain"/>
    <property type="match status" value="1"/>
</dbReference>
<evidence type="ECO:0000259" key="3">
    <source>
        <dbReference type="PROSITE" id="PS50048"/>
    </source>
</evidence>
<dbReference type="PANTHER" id="PTHR47785:SF2">
    <property type="entry name" value="ZN(II)2CYS6 TRANSCRIPTION FACTOR (EUROFUNG)"/>
    <property type="match status" value="1"/>
</dbReference>
<dbReference type="InterPro" id="IPR036864">
    <property type="entry name" value="Zn2-C6_fun-type_DNA-bd_sf"/>
</dbReference>